<evidence type="ECO:0000313" key="3">
    <source>
        <dbReference type="EMBL" id="EJK60716.1"/>
    </source>
</evidence>
<dbReference type="Proteomes" id="UP000266841">
    <property type="component" value="Unassembled WGS sequence"/>
</dbReference>
<dbReference type="CDD" id="cd03024">
    <property type="entry name" value="DsbA_FrnE"/>
    <property type="match status" value="1"/>
</dbReference>
<comment type="caution">
    <text evidence="3">The sequence shown here is derived from an EMBL/GenBank/DDBJ whole genome shotgun (WGS) entry which is preliminary data.</text>
</comment>
<evidence type="ECO:0000256" key="1">
    <source>
        <dbReference type="SAM" id="MobiDB-lite"/>
    </source>
</evidence>
<accession>K0SI99</accession>
<dbReference type="Gene3D" id="3.80.10.10">
    <property type="entry name" value="Ribonuclease Inhibitor"/>
    <property type="match status" value="1"/>
</dbReference>
<keyword evidence="4" id="KW-1185">Reference proteome</keyword>
<dbReference type="SMART" id="SM00368">
    <property type="entry name" value="LRR_RI"/>
    <property type="match status" value="2"/>
</dbReference>
<dbReference type="Pfam" id="PF01323">
    <property type="entry name" value="DSBA"/>
    <property type="match status" value="1"/>
</dbReference>
<sequence>LRPTVASALRAGDWDLGAKGEKGRSWKAGNQEGSRRELNEVSDRFQLRHHQQARRRRSKAEVDQRQSLTVRTRSCYHPVSRGEEPNPVDCNALEATTSIEDITGNEHNRNILRYLKTNELSQLWLCRPDLSEDDEDYGLGSSRELDWLGHFEKKSTRLESFGISGDDTFVNCSGHSVDRFLDDLGKCNHIKKMYFSDLPAEIIYKLGPAMKNNSRTHFTVEECHLGVPEATFLFNTFGDMNSLQELCIEGGDEEGVANLNDGAVAGCIPSLEACTGMRSLELSYLNLSTISCAALRGVLPRMAALREVVLRGNSLDDDCTRLLAQGLSDCKQMQSLDLSHNRICDNGLDVLVQSLPTSVDALLLSGNDITLARHILLLRAYMKRSTNLSVTFLPLDFMPQELHHRDHQILKVCAPSSRGTQLIKENRLCCRDRVKPWLTKCSSKSSRTSSDLGVGSDKRKLEKALSTYPKPIDVEVIWRPYMLRPNTPFEGPTQTPPNTPSNPRVGAHMNRQGHSVGIDFTGKCDRTPNTLLGHALLEYALEKGGAAVQNDLAERIFKMYYTDGIFPDATNLSTVGQACGLEKAAIEAVLSDDERLEKVQVAIQQNRRKISSGVPFFVFNGQPAFSGAQDPSTFHQVFDQLL</sequence>
<dbReference type="eggNOG" id="ENOG502S496">
    <property type="taxonomic scope" value="Eukaryota"/>
</dbReference>
<evidence type="ECO:0000259" key="2">
    <source>
        <dbReference type="Pfam" id="PF01323"/>
    </source>
</evidence>
<dbReference type="SUPFAM" id="SSF52047">
    <property type="entry name" value="RNI-like"/>
    <property type="match status" value="1"/>
</dbReference>
<feature type="compositionally biased region" description="Basic and acidic residues" evidence="1">
    <location>
        <begin position="33"/>
        <end position="46"/>
    </location>
</feature>
<dbReference type="PANTHER" id="PTHR13887:SF41">
    <property type="entry name" value="THIOREDOXIN SUPERFAMILY PROTEIN"/>
    <property type="match status" value="1"/>
</dbReference>
<dbReference type="InterPro" id="IPR001853">
    <property type="entry name" value="DSBA-like_thioredoxin_dom"/>
</dbReference>
<gene>
    <name evidence="3" type="ORF">THAOC_18880</name>
</gene>
<organism evidence="3 4">
    <name type="scientific">Thalassiosira oceanica</name>
    <name type="common">Marine diatom</name>
    <dbReference type="NCBI Taxonomy" id="159749"/>
    <lineage>
        <taxon>Eukaryota</taxon>
        <taxon>Sar</taxon>
        <taxon>Stramenopiles</taxon>
        <taxon>Ochrophyta</taxon>
        <taxon>Bacillariophyta</taxon>
        <taxon>Coscinodiscophyceae</taxon>
        <taxon>Thalassiosirophycidae</taxon>
        <taxon>Thalassiosirales</taxon>
        <taxon>Thalassiosiraceae</taxon>
        <taxon>Thalassiosira</taxon>
    </lineage>
</organism>
<evidence type="ECO:0000313" key="4">
    <source>
        <dbReference type="Proteomes" id="UP000266841"/>
    </source>
</evidence>
<dbReference type="AlphaFoldDB" id="K0SI99"/>
<dbReference type="Gene3D" id="3.40.30.10">
    <property type="entry name" value="Glutaredoxin"/>
    <property type="match status" value="1"/>
</dbReference>
<feature type="non-terminal residue" evidence="3">
    <location>
        <position position="1"/>
    </location>
</feature>
<dbReference type="GO" id="GO:0016491">
    <property type="term" value="F:oxidoreductase activity"/>
    <property type="evidence" value="ECO:0007669"/>
    <property type="project" value="InterPro"/>
</dbReference>
<dbReference type="PANTHER" id="PTHR13887">
    <property type="entry name" value="GLUTATHIONE S-TRANSFERASE KAPPA"/>
    <property type="match status" value="1"/>
</dbReference>
<dbReference type="InterPro" id="IPR032675">
    <property type="entry name" value="LRR_dom_sf"/>
</dbReference>
<dbReference type="EMBL" id="AGNL01020756">
    <property type="protein sequence ID" value="EJK60716.1"/>
    <property type="molecule type" value="Genomic_DNA"/>
</dbReference>
<proteinExistence type="predicted"/>
<dbReference type="InterPro" id="IPR036249">
    <property type="entry name" value="Thioredoxin-like_sf"/>
</dbReference>
<dbReference type="SUPFAM" id="SSF52833">
    <property type="entry name" value="Thioredoxin-like"/>
    <property type="match status" value="1"/>
</dbReference>
<protein>
    <recommendedName>
        <fullName evidence="2">DSBA-like thioredoxin domain-containing protein</fullName>
    </recommendedName>
</protein>
<dbReference type="OrthoDB" id="60308at2759"/>
<feature type="compositionally biased region" description="Basic residues" evidence="1">
    <location>
        <begin position="47"/>
        <end position="58"/>
    </location>
</feature>
<reference evidence="3 4" key="1">
    <citation type="journal article" date="2012" name="Genome Biol.">
        <title>Genome and low-iron response of an oceanic diatom adapted to chronic iron limitation.</title>
        <authorList>
            <person name="Lommer M."/>
            <person name="Specht M."/>
            <person name="Roy A.S."/>
            <person name="Kraemer L."/>
            <person name="Andreson R."/>
            <person name="Gutowska M.A."/>
            <person name="Wolf J."/>
            <person name="Bergner S.V."/>
            <person name="Schilhabel M.B."/>
            <person name="Klostermeier U.C."/>
            <person name="Beiko R.G."/>
            <person name="Rosenstiel P."/>
            <person name="Hippler M."/>
            <person name="Laroche J."/>
        </authorList>
    </citation>
    <scope>NUCLEOTIDE SEQUENCE [LARGE SCALE GENOMIC DNA]</scope>
    <source>
        <strain evidence="3 4">CCMP1005</strain>
    </source>
</reference>
<feature type="region of interest" description="Disordered" evidence="1">
    <location>
        <begin position="19"/>
        <end position="67"/>
    </location>
</feature>
<feature type="domain" description="DSBA-like thioredoxin" evidence="2">
    <location>
        <begin position="459"/>
        <end position="637"/>
    </location>
</feature>
<name>K0SI99_THAOC</name>